<evidence type="ECO:0000313" key="1">
    <source>
        <dbReference type="EMBL" id="MCG0065021.1"/>
    </source>
</evidence>
<evidence type="ECO:0008006" key="3">
    <source>
        <dbReference type="Google" id="ProtNLM"/>
    </source>
</evidence>
<dbReference type="EMBL" id="JAKKZF010000062">
    <property type="protein sequence ID" value="MCG0065021.1"/>
    <property type="molecule type" value="Genomic_DNA"/>
</dbReference>
<dbReference type="Proteomes" id="UP001299012">
    <property type="component" value="Unassembled WGS sequence"/>
</dbReference>
<accession>A0ABS9JHI3</accession>
<proteinExistence type="predicted"/>
<organism evidence="1 2">
    <name type="scientific">Streptomyces tricolor</name>
    <dbReference type="NCBI Taxonomy" id="68277"/>
    <lineage>
        <taxon>Bacteria</taxon>
        <taxon>Bacillati</taxon>
        <taxon>Actinomycetota</taxon>
        <taxon>Actinomycetes</taxon>
        <taxon>Kitasatosporales</taxon>
        <taxon>Streptomycetaceae</taxon>
        <taxon>Streptomyces</taxon>
        <taxon>Streptomyces violaceoruber group</taxon>
    </lineage>
</organism>
<gene>
    <name evidence="1" type="ORF">L0F81_17250</name>
</gene>
<protein>
    <recommendedName>
        <fullName evidence="3">Metallothionein</fullName>
    </recommendedName>
</protein>
<name>A0ABS9JHI3_9ACTN</name>
<keyword evidence="2" id="KW-1185">Reference proteome</keyword>
<comment type="caution">
    <text evidence="1">The sequence shown here is derived from an EMBL/GenBank/DDBJ whole genome shotgun (WGS) entry which is preliminary data.</text>
</comment>
<dbReference type="RefSeq" id="WP_086697423.1">
    <property type="nucleotide sequence ID" value="NZ_JAKKZF010000062.1"/>
</dbReference>
<sequence length="93" mass="10006">MSGHPNPTEVTNETITCADESFDVGCKDGQCDCPCGIPCTCGGCCGCCTVYCGHAYDCEAVNPTPTREEMFEYFDDMLSSTRIAGWVRLGTRA</sequence>
<evidence type="ECO:0000313" key="2">
    <source>
        <dbReference type="Proteomes" id="UP001299012"/>
    </source>
</evidence>
<reference evidence="1 2" key="1">
    <citation type="submission" date="2022-01" db="EMBL/GenBank/DDBJ databases">
        <title>Draft Genome Sequences of Seven Type Strains of the Genus Streptomyces.</title>
        <authorList>
            <person name="Aziz S."/>
            <person name="Coretto E."/>
            <person name="Chronakova A."/>
            <person name="Sproer C."/>
            <person name="Huber K."/>
            <person name="Nouioui I."/>
            <person name="Gross H."/>
        </authorList>
    </citation>
    <scope>NUCLEOTIDE SEQUENCE [LARGE SCALE GENOMIC DNA]</scope>
    <source>
        <strain evidence="1 2">DSM 41685</strain>
    </source>
</reference>